<dbReference type="Proteomes" id="UP000694571">
    <property type="component" value="Unplaced"/>
</dbReference>
<feature type="region of interest" description="Disordered" evidence="1">
    <location>
        <begin position="1"/>
        <end position="28"/>
    </location>
</feature>
<dbReference type="InterPro" id="IPR026053">
    <property type="entry name" value="HPS1"/>
</dbReference>
<dbReference type="InterPro" id="IPR043971">
    <property type="entry name" value="FUZ/MON1/HPS1_longin_2"/>
</dbReference>
<dbReference type="PANTHER" id="PTHR12761:SF1">
    <property type="entry name" value="BLOC-3 COMPLEX MEMBER HPS1"/>
    <property type="match status" value="1"/>
</dbReference>
<evidence type="ECO:0000313" key="6">
    <source>
        <dbReference type="Proteomes" id="UP000694571"/>
    </source>
</evidence>
<sequence>MAQENSWGNVFLPPSPCQDTESLPGGSKTTEPLDGKAWVWSIPLSPVSGTLSSVVFSPLLQLPALEDQLSTLLAPVIISSMTMLEKLSDTYTCFSTENGSYLYVLQQFGECLFIAINGDHTEGEGDLRQKLCVLKYLFEVHFGLVTMDSQLIRKELRPPDLEQRVRVWEHFQSLLRTYGRLREQEQSFEVEAVERLIHPQLCELCIETLERHVVQAINSSPRRAGEEALHTFLLVHSKLLAFYSSHSASSLRPADLLALILLVQDLYPSDSTAEDSDIQPRPQMARRSESIPVQQAWNTCSADPTGRSSAGTETDNFSLPEEYFTPAPSPGERSSGSTVWLDGDTPPTDAPQVQMAEDTLQTLVPHSPGLSSPRRIFLDASVKENYCPMVPHTMYCLPLWPGITMVLLTKSPSTPLALVLYQLLDGFSLLEKKLKEGQEAGSALRSHPLVGDLRQRMDKFVKSRGGHELQGTWLEFKTKAFSKSEPGSSWELLQACGRVKRQLCAIYRLSFLTTAPGRGGPHLPEDLQDQVQTLMQEKLADWRDFLLVKSKRNVTMVSYLEDFPGLVHFIYVDRTTGQMVAPSLSTSERTSSELGRGPLATFVKTKVWSLIRLARRYLQKGYTTLLFREGDFYCSYFLWFENEMGHKLQIIEVPVLSDDSAPVGMLGGDYYRKLLRYYSKGHPAEAVRCHELLALHLSVIPTDVLVRQAAELARRLGEASRMPLP</sequence>
<dbReference type="InterPro" id="IPR043972">
    <property type="entry name" value="FUZ/MON1/HPS1_longin_1"/>
</dbReference>
<organism evidence="5 6">
    <name type="scientific">Sus scrofa</name>
    <name type="common">Pig</name>
    <dbReference type="NCBI Taxonomy" id="9823"/>
    <lineage>
        <taxon>Eukaryota</taxon>
        <taxon>Metazoa</taxon>
        <taxon>Chordata</taxon>
        <taxon>Craniata</taxon>
        <taxon>Vertebrata</taxon>
        <taxon>Euteleostomi</taxon>
        <taxon>Mammalia</taxon>
        <taxon>Eutheria</taxon>
        <taxon>Laurasiatheria</taxon>
        <taxon>Artiodactyla</taxon>
        <taxon>Suina</taxon>
        <taxon>Suidae</taxon>
        <taxon>Sus</taxon>
    </lineage>
</organism>
<dbReference type="Pfam" id="PF19038">
    <property type="entry name" value="Fuz_longin_3"/>
    <property type="match status" value="1"/>
</dbReference>
<dbReference type="GO" id="GO:0016192">
    <property type="term" value="P:vesicle-mediated transport"/>
    <property type="evidence" value="ECO:0007669"/>
    <property type="project" value="InterPro"/>
</dbReference>
<dbReference type="AlphaFoldDB" id="A0A8D1NZM6"/>
<accession>A0A8D1NZM6</accession>
<dbReference type="PANTHER" id="PTHR12761">
    <property type="entry name" value="HERMANSKY-PUDLAK SYNDROME PROTEIN 1"/>
    <property type="match status" value="1"/>
</dbReference>
<reference evidence="5" key="1">
    <citation type="submission" date="2025-08" db="UniProtKB">
        <authorList>
            <consortium name="Ensembl"/>
        </authorList>
    </citation>
    <scope>IDENTIFICATION</scope>
</reference>
<feature type="domain" description="FUZ/MON1/HPS1 second Longin" evidence="3">
    <location>
        <begin position="227"/>
        <end position="427"/>
    </location>
</feature>
<name>A0A8D1NZM6_PIG</name>
<evidence type="ECO:0000313" key="5">
    <source>
        <dbReference type="Ensembl" id="ENSSSCP00050043948.1"/>
    </source>
</evidence>
<evidence type="ECO:0000259" key="3">
    <source>
        <dbReference type="Pfam" id="PF19037"/>
    </source>
</evidence>
<evidence type="ECO:0008006" key="7">
    <source>
        <dbReference type="Google" id="ProtNLM"/>
    </source>
</evidence>
<feature type="domain" description="FUZ/MON1/HPS1 first Longin" evidence="2">
    <location>
        <begin position="65"/>
        <end position="180"/>
    </location>
</feature>
<protein>
    <recommendedName>
        <fullName evidence="7">Hermansky-Pudlak syndrome 1 protein</fullName>
    </recommendedName>
</protein>
<feature type="domain" description="FUZ/MON1/HPS1 third Longin" evidence="4">
    <location>
        <begin position="565"/>
        <end position="717"/>
    </location>
</feature>
<evidence type="ECO:0000259" key="2">
    <source>
        <dbReference type="Pfam" id="PF19036"/>
    </source>
</evidence>
<feature type="compositionally biased region" description="Polar residues" evidence="1">
    <location>
        <begin position="291"/>
        <end position="317"/>
    </location>
</feature>
<dbReference type="Pfam" id="PF19037">
    <property type="entry name" value="Fuz_longin_2"/>
    <property type="match status" value="1"/>
</dbReference>
<evidence type="ECO:0000256" key="1">
    <source>
        <dbReference type="SAM" id="MobiDB-lite"/>
    </source>
</evidence>
<dbReference type="InterPro" id="IPR043970">
    <property type="entry name" value="FUZ/MON1/HPS1_longin_3"/>
</dbReference>
<proteinExistence type="predicted"/>
<evidence type="ECO:0000259" key="4">
    <source>
        <dbReference type="Pfam" id="PF19038"/>
    </source>
</evidence>
<dbReference type="Pfam" id="PF19036">
    <property type="entry name" value="Fuz_longin_1"/>
    <property type="match status" value="1"/>
</dbReference>
<dbReference type="Ensembl" id="ENSSSCT00050101120.1">
    <property type="protein sequence ID" value="ENSSSCP00050043948.1"/>
    <property type="gene ID" value="ENSSSCG00050073902.1"/>
</dbReference>
<feature type="region of interest" description="Disordered" evidence="1">
    <location>
        <begin position="271"/>
        <end position="351"/>
    </location>
</feature>